<evidence type="ECO:0000313" key="2">
    <source>
        <dbReference type="EMBL" id="SDC86653.1"/>
    </source>
</evidence>
<dbReference type="InterPro" id="IPR003615">
    <property type="entry name" value="HNH_nuc"/>
</dbReference>
<dbReference type="Proteomes" id="UP000199455">
    <property type="component" value="Unassembled WGS sequence"/>
</dbReference>
<dbReference type="EMBL" id="FMZH01000003">
    <property type="protein sequence ID" value="SDC86653.1"/>
    <property type="molecule type" value="Genomic_DNA"/>
</dbReference>
<keyword evidence="3" id="KW-1185">Reference proteome</keyword>
<protein>
    <submittedName>
        <fullName evidence="2">HNH endonuclease</fullName>
    </submittedName>
</protein>
<dbReference type="RefSeq" id="WP_090767126.1">
    <property type="nucleotide sequence ID" value="NZ_FMZH01000003.1"/>
</dbReference>
<evidence type="ECO:0000259" key="1">
    <source>
        <dbReference type="Pfam" id="PF13395"/>
    </source>
</evidence>
<evidence type="ECO:0000313" key="3">
    <source>
        <dbReference type="Proteomes" id="UP000199455"/>
    </source>
</evidence>
<dbReference type="STRING" id="390242.SAMN04488024_103226"/>
<proteinExistence type="predicted"/>
<dbReference type="Gene3D" id="1.10.30.50">
    <property type="match status" value="1"/>
</dbReference>
<reference evidence="3" key="1">
    <citation type="submission" date="2016-10" db="EMBL/GenBank/DDBJ databases">
        <authorList>
            <person name="Varghese N."/>
            <person name="Submissions S."/>
        </authorList>
    </citation>
    <scope>NUCLEOTIDE SEQUENCE [LARGE SCALE GENOMIC DNA]</scope>
    <source>
        <strain evidence="3">DSM 18609</strain>
    </source>
</reference>
<gene>
    <name evidence="2" type="ORF">SAMN04488024_103226</name>
</gene>
<accession>A0A1G6Q2S0</accession>
<dbReference type="GO" id="GO:0004519">
    <property type="term" value="F:endonuclease activity"/>
    <property type="evidence" value="ECO:0007669"/>
    <property type="project" value="UniProtKB-KW"/>
</dbReference>
<keyword evidence="2" id="KW-0255">Endonuclease</keyword>
<name>A0A1G6Q2S0_9SPHI</name>
<dbReference type="AlphaFoldDB" id="A0A1G6Q2S0"/>
<dbReference type="Pfam" id="PF13395">
    <property type="entry name" value="HNH_4"/>
    <property type="match status" value="1"/>
</dbReference>
<keyword evidence="2" id="KW-0378">Hydrolase</keyword>
<organism evidence="2 3">
    <name type="scientific">Pedobacter soli</name>
    <dbReference type="NCBI Taxonomy" id="390242"/>
    <lineage>
        <taxon>Bacteria</taxon>
        <taxon>Pseudomonadati</taxon>
        <taxon>Bacteroidota</taxon>
        <taxon>Sphingobacteriia</taxon>
        <taxon>Sphingobacteriales</taxon>
        <taxon>Sphingobacteriaceae</taxon>
        <taxon>Pedobacter</taxon>
    </lineage>
</organism>
<sequence length="350" mass="40954">MIPFHERLPINLLKASFNNTAAAYKFYWFLSILEEVERGEYYIPKHRLFVVMVATSWYTINYFNVSFGKQDQLHKAVGLIALSENLTIDEDRSRIKKQLNNSTNRETLKALWHFNKQVPHRFLSPWFPAKAENSKFIYQASSQFENDCLYAVDETHITINPVWVNYLMSNIGVLKDFCYWNLSLYLQKHNPNVPDIPNKLIKPAKRNGLLKQRNCWNMVIAELGGVDCIYTNSRLHEKAFAVEHFIPYAFVSHDLFWNLIPANPKFNSSKSDKLPKLDKYFDAFYHLQKQAIEIIKAKSIEKKILEDYLSIFPDLDQVDKLPDSYKGKFRTTIEPLITIASNNGFEFMVC</sequence>
<feature type="domain" description="HNH nuclease" evidence="1">
    <location>
        <begin position="230"/>
        <end position="275"/>
    </location>
</feature>
<keyword evidence="2" id="KW-0540">Nuclease</keyword>